<comment type="similarity">
    <text evidence="2">Belongs to the protein kinase superfamily. TKL Ser/Thr protein kinase family. TGFB receptor subfamily.</text>
</comment>
<evidence type="ECO:0000256" key="8">
    <source>
        <dbReference type="ARBA" id="ARBA00022741"/>
    </source>
</evidence>
<keyword evidence="10" id="KW-0067">ATP-binding</keyword>
<dbReference type="OrthoDB" id="122279at2759"/>
<evidence type="ECO:0000256" key="4">
    <source>
        <dbReference type="ARBA" id="ARBA00022527"/>
    </source>
</evidence>
<evidence type="ECO:0000256" key="12">
    <source>
        <dbReference type="ARBA" id="ARBA00023136"/>
    </source>
</evidence>
<keyword evidence="11" id="KW-1133">Transmembrane helix</keyword>
<evidence type="ECO:0000256" key="5">
    <source>
        <dbReference type="ARBA" id="ARBA00022679"/>
    </source>
</evidence>
<evidence type="ECO:0000256" key="10">
    <source>
        <dbReference type="ARBA" id="ARBA00022840"/>
    </source>
</evidence>
<evidence type="ECO:0000313" key="15">
    <source>
        <dbReference type="EMBL" id="TFK41736.1"/>
    </source>
</evidence>
<dbReference type="SUPFAM" id="SSF56112">
    <property type="entry name" value="Protein kinase-like (PK-like)"/>
    <property type="match status" value="1"/>
</dbReference>
<dbReference type="PROSITE" id="PS00108">
    <property type="entry name" value="PROTEIN_KINASE_ST"/>
    <property type="match status" value="1"/>
</dbReference>
<evidence type="ECO:0000256" key="1">
    <source>
        <dbReference type="ARBA" id="ARBA00004479"/>
    </source>
</evidence>
<evidence type="ECO:0000256" key="7">
    <source>
        <dbReference type="ARBA" id="ARBA00022729"/>
    </source>
</evidence>
<protein>
    <recommendedName>
        <fullName evidence="3">receptor protein serine/threonine kinase</fullName>
        <ecNumber evidence="3">2.7.11.30</ecNumber>
    </recommendedName>
</protein>
<dbReference type="SMART" id="SM00220">
    <property type="entry name" value="S_TKc"/>
    <property type="match status" value="1"/>
</dbReference>
<evidence type="ECO:0000256" key="6">
    <source>
        <dbReference type="ARBA" id="ARBA00022692"/>
    </source>
</evidence>
<dbReference type="InterPro" id="IPR008271">
    <property type="entry name" value="Ser/Thr_kinase_AS"/>
</dbReference>
<name>A0A5C3MBA0_9AGAR</name>
<evidence type="ECO:0000259" key="14">
    <source>
        <dbReference type="PROSITE" id="PS50011"/>
    </source>
</evidence>
<evidence type="ECO:0000256" key="3">
    <source>
        <dbReference type="ARBA" id="ARBA00012401"/>
    </source>
</evidence>
<reference evidence="15 16" key="1">
    <citation type="journal article" date="2019" name="Nat. Ecol. Evol.">
        <title>Megaphylogeny resolves global patterns of mushroom evolution.</title>
        <authorList>
            <person name="Varga T."/>
            <person name="Krizsan K."/>
            <person name="Foldi C."/>
            <person name="Dima B."/>
            <person name="Sanchez-Garcia M."/>
            <person name="Sanchez-Ramirez S."/>
            <person name="Szollosi G.J."/>
            <person name="Szarkandi J.G."/>
            <person name="Papp V."/>
            <person name="Albert L."/>
            <person name="Andreopoulos W."/>
            <person name="Angelini C."/>
            <person name="Antonin V."/>
            <person name="Barry K.W."/>
            <person name="Bougher N.L."/>
            <person name="Buchanan P."/>
            <person name="Buyck B."/>
            <person name="Bense V."/>
            <person name="Catcheside P."/>
            <person name="Chovatia M."/>
            <person name="Cooper J."/>
            <person name="Damon W."/>
            <person name="Desjardin D."/>
            <person name="Finy P."/>
            <person name="Geml J."/>
            <person name="Haridas S."/>
            <person name="Hughes K."/>
            <person name="Justo A."/>
            <person name="Karasinski D."/>
            <person name="Kautmanova I."/>
            <person name="Kiss B."/>
            <person name="Kocsube S."/>
            <person name="Kotiranta H."/>
            <person name="LaButti K.M."/>
            <person name="Lechner B.E."/>
            <person name="Liimatainen K."/>
            <person name="Lipzen A."/>
            <person name="Lukacs Z."/>
            <person name="Mihaltcheva S."/>
            <person name="Morgado L.N."/>
            <person name="Niskanen T."/>
            <person name="Noordeloos M.E."/>
            <person name="Ohm R.A."/>
            <person name="Ortiz-Santana B."/>
            <person name="Ovrebo C."/>
            <person name="Racz N."/>
            <person name="Riley R."/>
            <person name="Savchenko A."/>
            <person name="Shiryaev A."/>
            <person name="Soop K."/>
            <person name="Spirin V."/>
            <person name="Szebenyi C."/>
            <person name="Tomsovsky M."/>
            <person name="Tulloss R.E."/>
            <person name="Uehling J."/>
            <person name="Grigoriev I.V."/>
            <person name="Vagvolgyi C."/>
            <person name="Papp T."/>
            <person name="Martin F.M."/>
            <person name="Miettinen O."/>
            <person name="Hibbett D.S."/>
            <person name="Nagy L.G."/>
        </authorList>
    </citation>
    <scope>NUCLEOTIDE SEQUENCE [LARGE SCALE GENOMIC DNA]</scope>
    <source>
        <strain evidence="15 16">CBS 166.37</strain>
    </source>
</reference>
<dbReference type="EC" id="2.7.11.30" evidence="3"/>
<dbReference type="EMBL" id="ML213594">
    <property type="protein sequence ID" value="TFK41736.1"/>
    <property type="molecule type" value="Genomic_DNA"/>
</dbReference>
<gene>
    <name evidence="15" type="ORF">BDQ12DRAFT_765284</name>
</gene>
<sequence>ILLDACKNRTSYQALLSYEGEIAQKVLDLLQMLLDHPTLDSASKTILLAALLRFCRKTSMYPQCLLLKDVERGECPVTDGSFGEIWKGRLRGRDVCLKVVKIRERSRVDHLLKVFSKEALIWRYVSHANLLPFYGIYHLEDSYRRICLVSPWIENGNICDYIEEHLPGGTERLLLTSDIIEGVYYLHLNNIVHADLKGVNILVTSSGRACVADFGLANMIDSDILR</sequence>
<dbReference type="GO" id="GO:0005886">
    <property type="term" value="C:plasma membrane"/>
    <property type="evidence" value="ECO:0007669"/>
    <property type="project" value="TreeGrafter"/>
</dbReference>
<dbReference type="InterPro" id="IPR001245">
    <property type="entry name" value="Ser-Thr/Tyr_kinase_cat_dom"/>
</dbReference>
<feature type="non-terminal residue" evidence="15">
    <location>
        <position position="1"/>
    </location>
</feature>
<dbReference type="InterPro" id="IPR011009">
    <property type="entry name" value="Kinase-like_dom_sf"/>
</dbReference>
<comment type="subcellular location">
    <subcellularLocation>
        <location evidence="1">Membrane</location>
        <topology evidence="1">Single-pass type I membrane protein</topology>
    </subcellularLocation>
</comment>
<keyword evidence="8" id="KW-0547">Nucleotide-binding</keyword>
<keyword evidence="12" id="KW-0472">Membrane</keyword>
<dbReference type="GO" id="GO:0005524">
    <property type="term" value="F:ATP binding"/>
    <property type="evidence" value="ECO:0007669"/>
    <property type="project" value="UniProtKB-KW"/>
</dbReference>
<evidence type="ECO:0000313" key="16">
    <source>
        <dbReference type="Proteomes" id="UP000308652"/>
    </source>
</evidence>
<keyword evidence="9 15" id="KW-0418">Kinase</keyword>
<keyword evidence="13" id="KW-0675">Receptor</keyword>
<dbReference type="InterPro" id="IPR000719">
    <property type="entry name" value="Prot_kinase_dom"/>
</dbReference>
<dbReference type="PANTHER" id="PTHR23255">
    <property type="entry name" value="TRANSFORMING GROWTH FACTOR-BETA RECEPTOR TYPE I AND II"/>
    <property type="match status" value="1"/>
</dbReference>
<dbReference type="GO" id="GO:0004675">
    <property type="term" value="F:transmembrane receptor protein serine/threonine kinase activity"/>
    <property type="evidence" value="ECO:0007669"/>
    <property type="project" value="UniProtKB-EC"/>
</dbReference>
<evidence type="ECO:0000256" key="11">
    <source>
        <dbReference type="ARBA" id="ARBA00022989"/>
    </source>
</evidence>
<dbReference type="Proteomes" id="UP000308652">
    <property type="component" value="Unassembled WGS sequence"/>
</dbReference>
<dbReference type="InterPro" id="IPR000333">
    <property type="entry name" value="TGFB_receptor"/>
</dbReference>
<dbReference type="PANTHER" id="PTHR23255:SF72">
    <property type="entry name" value="RECEPTOR PROTEIN SERINE_THREONINE KINASE"/>
    <property type="match status" value="1"/>
</dbReference>
<evidence type="ECO:0000256" key="2">
    <source>
        <dbReference type="ARBA" id="ARBA00009605"/>
    </source>
</evidence>
<keyword evidence="4" id="KW-0723">Serine/threonine-protein kinase</keyword>
<dbReference type="PROSITE" id="PS50011">
    <property type="entry name" value="PROTEIN_KINASE_DOM"/>
    <property type="match status" value="1"/>
</dbReference>
<dbReference type="Pfam" id="PF07714">
    <property type="entry name" value="PK_Tyr_Ser-Thr"/>
    <property type="match status" value="1"/>
</dbReference>
<keyword evidence="16" id="KW-1185">Reference proteome</keyword>
<accession>A0A5C3MBA0</accession>
<evidence type="ECO:0000256" key="13">
    <source>
        <dbReference type="ARBA" id="ARBA00023170"/>
    </source>
</evidence>
<organism evidence="15 16">
    <name type="scientific">Crucibulum laeve</name>
    <dbReference type="NCBI Taxonomy" id="68775"/>
    <lineage>
        <taxon>Eukaryota</taxon>
        <taxon>Fungi</taxon>
        <taxon>Dikarya</taxon>
        <taxon>Basidiomycota</taxon>
        <taxon>Agaricomycotina</taxon>
        <taxon>Agaricomycetes</taxon>
        <taxon>Agaricomycetidae</taxon>
        <taxon>Agaricales</taxon>
        <taxon>Agaricineae</taxon>
        <taxon>Nidulariaceae</taxon>
        <taxon>Crucibulum</taxon>
    </lineage>
</organism>
<evidence type="ECO:0000256" key="9">
    <source>
        <dbReference type="ARBA" id="ARBA00022777"/>
    </source>
</evidence>
<dbReference type="Gene3D" id="1.10.510.10">
    <property type="entry name" value="Transferase(Phosphotransferase) domain 1"/>
    <property type="match status" value="1"/>
</dbReference>
<feature type="domain" description="Protein kinase" evidence="14">
    <location>
        <begin position="71"/>
        <end position="226"/>
    </location>
</feature>
<dbReference type="AlphaFoldDB" id="A0A5C3MBA0"/>
<dbReference type="STRING" id="68775.A0A5C3MBA0"/>
<keyword evidence="7" id="KW-0732">Signal</keyword>
<keyword evidence="6" id="KW-0812">Transmembrane</keyword>
<proteinExistence type="inferred from homology"/>
<keyword evidence="5" id="KW-0808">Transferase</keyword>